<dbReference type="EMBL" id="AGCJ01000044">
    <property type="protein sequence ID" value="EHM40622.1"/>
    <property type="molecule type" value="Genomic_DNA"/>
</dbReference>
<evidence type="ECO:0000259" key="6">
    <source>
        <dbReference type="PROSITE" id="PS50106"/>
    </source>
</evidence>
<accession>G9YHR6</accession>
<dbReference type="AlphaFoldDB" id="G9YHR6"/>
<keyword evidence="8" id="KW-1185">Reference proteome</keyword>
<dbReference type="Gene3D" id="2.30.42.10">
    <property type="match status" value="1"/>
</dbReference>
<dbReference type="PATRIC" id="fig|861450.3.peg.1118"/>
<dbReference type="OrthoDB" id="9812068at2"/>
<dbReference type="InterPro" id="IPR005151">
    <property type="entry name" value="Tail-specific_protease"/>
</dbReference>
<gene>
    <name evidence="7" type="ORF">HMPREF0080_01200</name>
</gene>
<reference evidence="7 8" key="1">
    <citation type="submission" date="2011-08" db="EMBL/GenBank/DDBJ databases">
        <authorList>
            <person name="Weinstock G."/>
            <person name="Sodergren E."/>
            <person name="Clifton S."/>
            <person name="Fulton L."/>
            <person name="Fulton B."/>
            <person name="Courtney L."/>
            <person name="Fronick C."/>
            <person name="Harrison M."/>
            <person name="Strong C."/>
            <person name="Farmer C."/>
            <person name="Delahaunty K."/>
            <person name="Markovic C."/>
            <person name="Hall O."/>
            <person name="Minx P."/>
            <person name="Tomlinson C."/>
            <person name="Mitreva M."/>
            <person name="Hou S."/>
            <person name="Chen J."/>
            <person name="Wollam A."/>
            <person name="Pepin K.H."/>
            <person name="Johnson M."/>
            <person name="Bhonagiri V."/>
            <person name="Zhang X."/>
            <person name="Suruliraj S."/>
            <person name="Warren W."/>
            <person name="Chinwalla A."/>
            <person name="Mardis E.R."/>
            <person name="Wilson R.K."/>
        </authorList>
    </citation>
    <scope>NUCLEOTIDE SEQUENCE [LARGE SCALE GENOMIC DNA]</scope>
    <source>
        <strain evidence="7 8">F0357</strain>
    </source>
</reference>
<dbReference type="SUPFAM" id="SSF50156">
    <property type="entry name" value="PDZ domain-like"/>
    <property type="match status" value="1"/>
</dbReference>
<comment type="caution">
    <text evidence="7">The sequence shown here is derived from an EMBL/GenBank/DDBJ whole genome shotgun (WGS) entry which is preliminary data.</text>
</comment>
<dbReference type="eggNOG" id="COG0793">
    <property type="taxonomic scope" value="Bacteria"/>
</dbReference>
<dbReference type="GO" id="GO:0030288">
    <property type="term" value="C:outer membrane-bounded periplasmic space"/>
    <property type="evidence" value="ECO:0007669"/>
    <property type="project" value="TreeGrafter"/>
</dbReference>
<dbReference type="Pfam" id="PF03572">
    <property type="entry name" value="Peptidase_S41"/>
    <property type="match status" value="1"/>
</dbReference>
<sequence length="384" mass="41099">MKFTKLILRCFTFILAVLVSANLLICAASYTYLGDPFGLFKVIRIMQIMETHYVGDLDRHTLLSGALHGLVDAAGEKHTVFLDGAEYEEFTESTNASYGGIGVYVSQTDQKEAFVAGVIEDSPAEAAGIKRGDLIVAVDGNLTIGRELAEVSEDIRGEIGTSVTLTIKRGDEAQDIAVVRSDITMKTVAGKMVDGTDIGYIRISSFSTGTGDEFAKEYEKLKAQGMERLIVDLRNNPGGLVDQAARVAEYLLPAGSTVVSYTQKNGKNEVFTTSSADDKIPLAVLVNENSASAAEILSGDVQDTHAGVIVGTKTYGKGTVQGVYPVGTDAVVKVTIAKYKTAGGREVDGTGIEPDMVVQLQANSTTDYQLERAIDVVRTMNLNR</sequence>
<dbReference type="PROSITE" id="PS50106">
    <property type="entry name" value="PDZ"/>
    <property type="match status" value="1"/>
</dbReference>
<keyword evidence="4 5" id="KW-0720">Serine protease</keyword>
<dbReference type="STRING" id="861450.HMPREF0080_01200"/>
<comment type="similarity">
    <text evidence="1 5">Belongs to the peptidase S41A family.</text>
</comment>
<evidence type="ECO:0000313" key="7">
    <source>
        <dbReference type="EMBL" id="EHM40622.1"/>
    </source>
</evidence>
<dbReference type="InterPro" id="IPR004447">
    <property type="entry name" value="Peptidase_S41A"/>
</dbReference>
<organism evidence="7 8">
    <name type="scientific">Anaeroglobus geminatus F0357</name>
    <dbReference type="NCBI Taxonomy" id="861450"/>
    <lineage>
        <taxon>Bacteria</taxon>
        <taxon>Bacillati</taxon>
        <taxon>Bacillota</taxon>
        <taxon>Negativicutes</taxon>
        <taxon>Veillonellales</taxon>
        <taxon>Veillonellaceae</taxon>
        <taxon>Anaeroglobus</taxon>
    </lineage>
</organism>
<evidence type="ECO:0000313" key="8">
    <source>
        <dbReference type="Proteomes" id="UP000005481"/>
    </source>
</evidence>
<dbReference type="CDD" id="cd06782">
    <property type="entry name" value="cpPDZ_CPP-like"/>
    <property type="match status" value="1"/>
</dbReference>
<dbReference type="SUPFAM" id="SSF52096">
    <property type="entry name" value="ClpP/crotonase"/>
    <property type="match status" value="1"/>
</dbReference>
<dbReference type="InterPro" id="IPR041489">
    <property type="entry name" value="PDZ_6"/>
</dbReference>
<dbReference type="GO" id="GO:0008236">
    <property type="term" value="F:serine-type peptidase activity"/>
    <property type="evidence" value="ECO:0007669"/>
    <property type="project" value="UniProtKB-KW"/>
</dbReference>
<dbReference type="HOGENOM" id="CLU_017295_3_2_9"/>
<dbReference type="GO" id="GO:0004175">
    <property type="term" value="F:endopeptidase activity"/>
    <property type="evidence" value="ECO:0007669"/>
    <property type="project" value="TreeGrafter"/>
</dbReference>
<dbReference type="InterPro" id="IPR029045">
    <property type="entry name" value="ClpP/crotonase-like_dom_sf"/>
</dbReference>
<dbReference type="NCBIfam" id="TIGR00225">
    <property type="entry name" value="prc"/>
    <property type="match status" value="1"/>
</dbReference>
<evidence type="ECO:0000256" key="1">
    <source>
        <dbReference type="ARBA" id="ARBA00009179"/>
    </source>
</evidence>
<dbReference type="Gene3D" id="3.30.750.44">
    <property type="match status" value="1"/>
</dbReference>
<dbReference type="RefSeq" id="WP_006790176.1">
    <property type="nucleotide sequence ID" value="NZ_JH417588.1"/>
</dbReference>
<dbReference type="CDD" id="cd07560">
    <property type="entry name" value="Peptidase_S41_CPP"/>
    <property type="match status" value="1"/>
</dbReference>
<dbReference type="GO" id="GO:0007165">
    <property type="term" value="P:signal transduction"/>
    <property type="evidence" value="ECO:0007669"/>
    <property type="project" value="TreeGrafter"/>
</dbReference>
<keyword evidence="2 5" id="KW-0645">Protease</keyword>
<dbReference type="SMART" id="SM00228">
    <property type="entry name" value="PDZ"/>
    <property type="match status" value="1"/>
</dbReference>
<name>G9YHR6_9FIRM</name>
<evidence type="ECO:0000256" key="3">
    <source>
        <dbReference type="ARBA" id="ARBA00022801"/>
    </source>
</evidence>
<evidence type="ECO:0000256" key="5">
    <source>
        <dbReference type="RuleBase" id="RU004404"/>
    </source>
</evidence>
<dbReference type="InterPro" id="IPR001478">
    <property type="entry name" value="PDZ"/>
</dbReference>
<dbReference type="InterPro" id="IPR036034">
    <property type="entry name" value="PDZ_sf"/>
</dbReference>
<evidence type="ECO:0000256" key="4">
    <source>
        <dbReference type="ARBA" id="ARBA00022825"/>
    </source>
</evidence>
<dbReference type="GO" id="GO:0006508">
    <property type="term" value="P:proteolysis"/>
    <property type="evidence" value="ECO:0007669"/>
    <property type="project" value="UniProtKB-KW"/>
</dbReference>
<dbReference type="PANTHER" id="PTHR32060">
    <property type="entry name" value="TAIL-SPECIFIC PROTEASE"/>
    <property type="match status" value="1"/>
</dbReference>
<dbReference type="PANTHER" id="PTHR32060:SF30">
    <property type="entry name" value="CARBOXY-TERMINAL PROCESSING PROTEASE CTPA"/>
    <property type="match status" value="1"/>
</dbReference>
<dbReference type="SMART" id="SM00245">
    <property type="entry name" value="TSPc"/>
    <property type="match status" value="1"/>
</dbReference>
<feature type="domain" description="PDZ" evidence="6">
    <location>
        <begin position="99"/>
        <end position="171"/>
    </location>
</feature>
<dbReference type="Proteomes" id="UP000005481">
    <property type="component" value="Unassembled WGS sequence"/>
</dbReference>
<keyword evidence="3 5" id="KW-0378">Hydrolase</keyword>
<evidence type="ECO:0000256" key="2">
    <source>
        <dbReference type="ARBA" id="ARBA00022670"/>
    </source>
</evidence>
<proteinExistence type="inferred from homology"/>
<protein>
    <submittedName>
        <fullName evidence="7">Peptidase, S41 family</fullName>
    </submittedName>
</protein>
<dbReference type="Pfam" id="PF17820">
    <property type="entry name" value="PDZ_6"/>
    <property type="match status" value="1"/>
</dbReference>
<dbReference type="MEROPS" id="S41.004"/>
<dbReference type="Gene3D" id="3.90.226.10">
    <property type="entry name" value="2-enoyl-CoA Hydratase, Chain A, domain 1"/>
    <property type="match status" value="1"/>
</dbReference>